<protein>
    <submittedName>
        <fullName evidence="1">DUF1015 family protein</fullName>
    </submittedName>
</protein>
<proteinExistence type="predicted"/>
<dbReference type="PANTHER" id="PTHR36454">
    <property type="entry name" value="LMO2823 PROTEIN"/>
    <property type="match status" value="1"/>
</dbReference>
<reference evidence="1" key="2">
    <citation type="submission" date="2021-09" db="EMBL/GenBank/DDBJ databases">
        <authorList>
            <person name="Gilroy R."/>
        </authorList>
    </citation>
    <scope>NUCLEOTIDE SEQUENCE</scope>
    <source>
        <strain evidence="1">ChiGjej6B6-11269</strain>
    </source>
</reference>
<organism evidence="1 2">
    <name type="scientific">Slackia equolifaciens</name>
    <dbReference type="NCBI Taxonomy" id="498718"/>
    <lineage>
        <taxon>Bacteria</taxon>
        <taxon>Bacillati</taxon>
        <taxon>Actinomycetota</taxon>
        <taxon>Coriobacteriia</taxon>
        <taxon>Eggerthellales</taxon>
        <taxon>Eggerthellaceae</taxon>
        <taxon>Slackia</taxon>
    </lineage>
</organism>
<sequence>MLIKPFAAIRPREDVAAQVVALPYDVYDRTEARRAVEGKPLSFLNIDRPETQFAPDADMYAPEVYAKARELFDARVEDGTFARDEAPCFYLYELEMDGRVQTGIVACCLIDDYLNGTIKKHENTLEAKERDRISHIDALDAQTGPIFLAYRDNAQVAQLVEQARSQEPLYDFVADDGVAHRAWRIGAPADVEALAQAFAGVPAAYVADGHHRTASAVKVGLARRAEHPDYDGSEEFNYFLSVLFPASELAILPYNRVVHDLNGLTVEEFLARVQDTFEVLHKQSQPLEPVDKGAVGMYVDGEWYGLGVLPELENDGPVAGLDVAILQERVLGPVLGIDDPRTDPRVEFVGGIRGLHALEHRVMLADESAREAGTLKEKGPAVAFAMFPTSIDELMAVADADRLMPPKSTWFEPKLRSGLFIHRLDD</sequence>
<dbReference type="Pfam" id="PF06245">
    <property type="entry name" value="DUF1015"/>
    <property type="match status" value="1"/>
</dbReference>
<evidence type="ECO:0000313" key="1">
    <source>
        <dbReference type="EMBL" id="HJF65893.1"/>
    </source>
</evidence>
<accession>A0A9D2UXJ2</accession>
<dbReference type="AlphaFoldDB" id="A0A9D2UXJ2"/>
<evidence type="ECO:0000313" key="2">
    <source>
        <dbReference type="Proteomes" id="UP000786989"/>
    </source>
</evidence>
<dbReference type="PIRSF" id="PIRSF033563">
    <property type="entry name" value="UCP033563"/>
    <property type="match status" value="1"/>
</dbReference>
<dbReference type="Proteomes" id="UP000786989">
    <property type="component" value="Unassembled WGS sequence"/>
</dbReference>
<gene>
    <name evidence="1" type="ORF">K8U77_07265</name>
</gene>
<dbReference type="PANTHER" id="PTHR36454:SF1">
    <property type="entry name" value="DUF1015 DOMAIN-CONTAINING PROTEIN"/>
    <property type="match status" value="1"/>
</dbReference>
<dbReference type="InterPro" id="IPR008323">
    <property type="entry name" value="UCP033563"/>
</dbReference>
<comment type="caution">
    <text evidence="1">The sequence shown here is derived from an EMBL/GenBank/DDBJ whole genome shotgun (WGS) entry which is preliminary data.</text>
</comment>
<name>A0A9D2UXJ2_9ACTN</name>
<dbReference type="EMBL" id="DYWI01000132">
    <property type="protein sequence ID" value="HJF65893.1"/>
    <property type="molecule type" value="Genomic_DNA"/>
</dbReference>
<reference evidence="1" key="1">
    <citation type="journal article" date="2021" name="PeerJ">
        <title>Extensive microbial diversity within the chicken gut microbiome revealed by metagenomics and culture.</title>
        <authorList>
            <person name="Gilroy R."/>
            <person name="Ravi A."/>
            <person name="Getino M."/>
            <person name="Pursley I."/>
            <person name="Horton D.L."/>
            <person name="Alikhan N.F."/>
            <person name="Baker D."/>
            <person name="Gharbi K."/>
            <person name="Hall N."/>
            <person name="Watson M."/>
            <person name="Adriaenssens E.M."/>
            <person name="Foster-Nyarko E."/>
            <person name="Jarju S."/>
            <person name="Secka A."/>
            <person name="Antonio M."/>
            <person name="Oren A."/>
            <person name="Chaudhuri R.R."/>
            <person name="La Ragione R."/>
            <person name="Hildebrand F."/>
            <person name="Pallen M.J."/>
        </authorList>
    </citation>
    <scope>NUCLEOTIDE SEQUENCE</scope>
    <source>
        <strain evidence="1">ChiGjej6B6-11269</strain>
    </source>
</reference>